<dbReference type="InterPro" id="IPR050479">
    <property type="entry name" value="CYP11_CYP27_families"/>
</dbReference>
<protein>
    <recommendedName>
        <fullName evidence="12">Cytochrome P450</fullName>
    </recommendedName>
</protein>
<dbReference type="EMBL" id="JARKIK010000227">
    <property type="protein sequence ID" value="KAK8720766.1"/>
    <property type="molecule type" value="Genomic_DNA"/>
</dbReference>
<dbReference type="PANTHER" id="PTHR24279">
    <property type="entry name" value="CYTOCHROME P450"/>
    <property type="match status" value="1"/>
</dbReference>
<keyword evidence="7 9" id="KW-0503">Monooxygenase</keyword>
<proteinExistence type="inferred from homology"/>
<accession>A0AAW0VVC0</accession>
<dbReference type="GO" id="GO:0020037">
    <property type="term" value="F:heme binding"/>
    <property type="evidence" value="ECO:0007669"/>
    <property type="project" value="InterPro"/>
</dbReference>
<reference evidence="10 11" key="1">
    <citation type="journal article" date="2024" name="BMC Genomics">
        <title>Genome assembly of redclaw crayfish (Cherax quadricarinatus) provides insights into its immune adaptation and hypoxia tolerance.</title>
        <authorList>
            <person name="Liu Z."/>
            <person name="Zheng J."/>
            <person name="Li H."/>
            <person name="Fang K."/>
            <person name="Wang S."/>
            <person name="He J."/>
            <person name="Zhou D."/>
            <person name="Weng S."/>
            <person name="Chi M."/>
            <person name="Gu Z."/>
            <person name="He J."/>
            <person name="Li F."/>
            <person name="Wang M."/>
        </authorList>
    </citation>
    <scope>NUCLEOTIDE SEQUENCE [LARGE SCALE GENOMIC DNA]</scope>
    <source>
        <strain evidence="10">ZL_2023a</strain>
    </source>
</reference>
<gene>
    <name evidence="10" type="ORF">OTU49_013119</name>
</gene>
<evidence type="ECO:0000256" key="6">
    <source>
        <dbReference type="ARBA" id="ARBA00023004"/>
    </source>
</evidence>
<comment type="caution">
    <text evidence="10">The sequence shown here is derived from an EMBL/GenBank/DDBJ whole genome shotgun (WGS) entry which is preliminary data.</text>
</comment>
<dbReference type="GO" id="GO:0005506">
    <property type="term" value="F:iron ion binding"/>
    <property type="evidence" value="ECO:0007669"/>
    <property type="project" value="InterPro"/>
</dbReference>
<evidence type="ECO:0000313" key="10">
    <source>
        <dbReference type="EMBL" id="KAK8720766.1"/>
    </source>
</evidence>
<dbReference type="InterPro" id="IPR036396">
    <property type="entry name" value="Cyt_P450_sf"/>
</dbReference>
<dbReference type="InterPro" id="IPR001128">
    <property type="entry name" value="Cyt_P450"/>
</dbReference>
<dbReference type="PRINTS" id="PR00385">
    <property type="entry name" value="P450"/>
</dbReference>
<keyword evidence="5 9" id="KW-0560">Oxidoreductase</keyword>
<dbReference type="PRINTS" id="PR00463">
    <property type="entry name" value="EP450I"/>
</dbReference>
<evidence type="ECO:0000256" key="9">
    <source>
        <dbReference type="RuleBase" id="RU000461"/>
    </source>
</evidence>
<dbReference type="Proteomes" id="UP001445076">
    <property type="component" value="Unassembled WGS sequence"/>
</dbReference>
<keyword evidence="6 8" id="KW-0408">Iron</keyword>
<dbReference type="InterPro" id="IPR017972">
    <property type="entry name" value="Cyt_P450_CS"/>
</dbReference>
<evidence type="ECO:0000256" key="3">
    <source>
        <dbReference type="ARBA" id="ARBA00022617"/>
    </source>
</evidence>
<dbReference type="SUPFAM" id="SSF48264">
    <property type="entry name" value="Cytochrome P450"/>
    <property type="match status" value="1"/>
</dbReference>
<evidence type="ECO:0000313" key="11">
    <source>
        <dbReference type="Proteomes" id="UP001445076"/>
    </source>
</evidence>
<keyword evidence="3 8" id="KW-0349">Heme</keyword>
<dbReference type="Pfam" id="PF00067">
    <property type="entry name" value="p450"/>
    <property type="match status" value="1"/>
</dbReference>
<dbReference type="GO" id="GO:0016705">
    <property type="term" value="F:oxidoreductase activity, acting on paired donors, with incorporation or reduction of molecular oxygen"/>
    <property type="evidence" value="ECO:0007669"/>
    <property type="project" value="InterPro"/>
</dbReference>
<evidence type="ECO:0000256" key="4">
    <source>
        <dbReference type="ARBA" id="ARBA00022723"/>
    </source>
</evidence>
<evidence type="ECO:0000256" key="2">
    <source>
        <dbReference type="ARBA" id="ARBA00010617"/>
    </source>
</evidence>
<evidence type="ECO:0000256" key="1">
    <source>
        <dbReference type="ARBA" id="ARBA00001971"/>
    </source>
</evidence>
<dbReference type="PANTHER" id="PTHR24279:SF120">
    <property type="entry name" value="CYTOCHROME P450"/>
    <property type="match status" value="1"/>
</dbReference>
<dbReference type="Gene3D" id="1.10.630.10">
    <property type="entry name" value="Cytochrome P450"/>
    <property type="match status" value="1"/>
</dbReference>
<name>A0AAW0VVC0_CHEQU</name>
<sequence>LALTSIYYFHPPEEKNKNLTRKMKHIQQYMLIQRCRAPWSFSSILRDIYYKWKPHHHMRYTSSASPATSAGTFESAKPFSAIPGPVNLPVIGTLFPYKIGIKKVPSYHLDVCNLYHKYGLIVKEVFGSQPVVHLFDVADIRAVYENDGKTPHIPPLQETSQFYRQQKNMSLGLGNLNGEEWYKLRHAVQQMMLRPREVSYYYPLQDSVARRAVDKVTLSTDDHGYISELHFLVGKWILESAGMCCFEKSLGCLSGGLKEDLAQKLVEANNEIFKLSAELKFSLRLYRYFKFPKYRRLQTIQDFFYGVSIKFIRETMDEIKDLIKEKKLVDGQFNFLTYLMSRKELSEKDVITLTLSLFSDGLSTTAPTLIGNLHCLALNPSIQERLYDEIKSHVDPDAPITVQIINKLHYLKAFVKEVFRFYPVGEVVKRVLQKDMLLSGYHVPAGTSVDLNAYIWLQSDHYFEDPGMLRPERWLRDLPGSTHVDPYVHNPFSIGTRMCAGRRFAEQDLYVGLCRLLLKFHLVATNNTPPQQEWNTLLQPKIPLPLQFIPRN</sequence>
<dbReference type="CDD" id="cd11054">
    <property type="entry name" value="CYP24A1-like"/>
    <property type="match status" value="1"/>
</dbReference>
<evidence type="ECO:0008006" key="12">
    <source>
        <dbReference type="Google" id="ProtNLM"/>
    </source>
</evidence>
<dbReference type="GO" id="GO:0004497">
    <property type="term" value="F:monooxygenase activity"/>
    <property type="evidence" value="ECO:0007669"/>
    <property type="project" value="UniProtKB-KW"/>
</dbReference>
<evidence type="ECO:0000256" key="5">
    <source>
        <dbReference type="ARBA" id="ARBA00023002"/>
    </source>
</evidence>
<dbReference type="InterPro" id="IPR002401">
    <property type="entry name" value="Cyt_P450_E_grp-I"/>
</dbReference>
<dbReference type="PROSITE" id="PS00086">
    <property type="entry name" value="CYTOCHROME_P450"/>
    <property type="match status" value="1"/>
</dbReference>
<feature type="non-terminal residue" evidence="10">
    <location>
        <position position="1"/>
    </location>
</feature>
<keyword evidence="11" id="KW-1185">Reference proteome</keyword>
<dbReference type="AlphaFoldDB" id="A0AAW0VVC0"/>
<keyword evidence="4 8" id="KW-0479">Metal-binding</keyword>
<comment type="cofactor">
    <cofactor evidence="1 8">
        <name>heme</name>
        <dbReference type="ChEBI" id="CHEBI:30413"/>
    </cofactor>
</comment>
<evidence type="ECO:0000256" key="7">
    <source>
        <dbReference type="ARBA" id="ARBA00023033"/>
    </source>
</evidence>
<evidence type="ECO:0000256" key="8">
    <source>
        <dbReference type="PIRSR" id="PIRSR602401-1"/>
    </source>
</evidence>
<comment type="similarity">
    <text evidence="2 9">Belongs to the cytochrome P450 family.</text>
</comment>
<feature type="binding site" description="axial binding residue" evidence="8">
    <location>
        <position position="499"/>
    </location>
    <ligand>
        <name>heme</name>
        <dbReference type="ChEBI" id="CHEBI:30413"/>
    </ligand>
    <ligandPart>
        <name>Fe</name>
        <dbReference type="ChEBI" id="CHEBI:18248"/>
    </ligandPart>
</feature>
<organism evidence="10 11">
    <name type="scientific">Cherax quadricarinatus</name>
    <name type="common">Australian red claw crayfish</name>
    <dbReference type="NCBI Taxonomy" id="27406"/>
    <lineage>
        <taxon>Eukaryota</taxon>
        <taxon>Metazoa</taxon>
        <taxon>Ecdysozoa</taxon>
        <taxon>Arthropoda</taxon>
        <taxon>Crustacea</taxon>
        <taxon>Multicrustacea</taxon>
        <taxon>Malacostraca</taxon>
        <taxon>Eumalacostraca</taxon>
        <taxon>Eucarida</taxon>
        <taxon>Decapoda</taxon>
        <taxon>Pleocyemata</taxon>
        <taxon>Astacidea</taxon>
        <taxon>Parastacoidea</taxon>
        <taxon>Parastacidae</taxon>
        <taxon>Cherax</taxon>
    </lineage>
</organism>